<protein>
    <submittedName>
        <fullName evidence="1">Uncharacterized protein</fullName>
    </submittedName>
</protein>
<gene>
    <name evidence="1" type="ORF">S01H4_36862</name>
</gene>
<evidence type="ECO:0000313" key="1">
    <source>
        <dbReference type="EMBL" id="GAG95682.1"/>
    </source>
</evidence>
<organism evidence="1">
    <name type="scientific">marine sediment metagenome</name>
    <dbReference type="NCBI Taxonomy" id="412755"/>
    <lineage>
        <taxon>unclassified sequences</taxon>
        <taxon>metagenomes</taxon>
        <taxon>ecological metagenomes</taxon>
    </lineage>
</organism>
<dbReference type="AlphaFoldDB" id="X1CRT0"/>
<accession>X1CRT0</accession>
<feature type="non-terminal residue" evidence="1">
    <location>
        <position position="1"/>
    </location>
</feature>
<dbReference type="EMBL" id="BART01019742">
    <property type="protein sequence ID" value="GAG95682.1"/>
    <property type="molecule type" value="Genomic_DNA"/>
</dbReference>
<comment type="caution">
    <text evidence="1">The sequence shown here is derived from an EMBL/GenBank/DDBJ whole genome shotgun (WGS) entry which is preliminary data.</text>
</comment>
<proteinExistence type="predicted"/>
<name>X1CRT0_9ZZZZ</name>
<sequence>DPNLGWRNVEYENTLSVGIGDQQIDQLLTGKDDQPSVEATAL</sequence>
<reference evidence="1" key="1">
    <citation type="journal article" date="2014" name="Front. Microbiol.">
        <title>High frequency of phylogenetically diverse reductive dehalogenase-homologous genes in deep subseafloor sedimentary metagenomes.</title>
        <authorList>
            <person name="Kawai M."/>
            <person name="Futagami T."/>
            <person name="Toyoda A."/>
            <person name="Takaki Y."/>
            <person name="Nishi S."/>
            <person name="Hori S."/>
            <person name="Arai W."/>
            <person name="Tsubouchi T."/>
            <person name="Morono Y."/>
            <person name="Uchiyama I."/>
            <person name="Ito T."/>
            <person name="Fujiyama A."/>
            <person name="Inagaki F."/>
            <person name="Takami H."/>
        </authorList>
    </citation>
    <scope>NUCLEOTIDE SEQUENCE</scope>
    <source>
        <strain evidence="1">Expedition CK06-06</strain>
    </source>
</reference>